<dbReference type="EMBL" id="JAPAAF010000036">
    <property type="protein sequence ID" value="MCW0484427.1"/>
    <property type="molecule type" value="Genomic_DNA"/>
</dbReference>
<evidence type="ECO:0000313" key="6">
    <source>
        <dbReference type="Proteomes" id="UP001163821"/>
    </source>
</evidence>
<dbReference type="AlphaFoldDB" id="A0AA42CAX5"/>
<dbReference type="SUPFAM" id="SSF52540">
    <property type="entry name" value="P-loop containing nucleoside triphosphate hydrolases"/>
    <property type="match status" value="1"/>
</dbReference>
<dbReference type="Gene3D" id="3.40.50.300">
    <property type="entry name" value="P-loop containing nucleotide triphosphate hydrolases"/>
    <property type="match status" value="1"/>
</dbReference>
<dbReference type="PANTHER" id="PTHR34383">
    <property type="entry name" value="POLYPHOSPHATE:AMP PHOSPHOTRANSFERASE-RELATED"/>
    <property type="match status" value="1"/>
</dbReference>
<dbReference type="Proteomes" id="UP001163821">
    <property type="component" value="Unassembled WGS sequence"/>
</dbReference>
<feature type="domain" description="Polyphosphate kinase-2-related" evidence="4">
    <location>
        <begin position="12"/>
        <end position="235"/>
    </location>
</feature>
<proteinExistence type="inferred from homology"/>
<reference evidence="5" key="1">
    <citation type="submission" date="2022-10" db="EMBL/GenBank/DDBJ databases">
        <title>Gaoshiqiia sediminis gen. nov., sp. nov., isolated from coastal sediment.</title>
        <authorList>
            <person name="Yu W.X."/>
            <person name="Mu D.S."/>
            <person name="Du J.Z."/>
            <person name="Liang Y.Q."/>
        </authorList>
    </citation>
    <scope>NUCLEOTIDE SEQUENCE</scope>
    <source>
        <strain evidence="5">A06</strain>
    </source>
</reference>
<organism evidence="5 6">
    <name type="scientific">Gaoshiqia sediminis</name>
    <dbReference type="NCBI Taxonomy" id="2986998"/>
    <lineage>
        <taxon>Bacteria</taxon>
        <taxon>Pseudomonadati</taxon>
        <taxon>Bacteroidota</taxon>
        <taxon>Bacteroidia</taxon>
        <taxon>Marinilabiliales</taxon>
        <taxon>Prolixibacteraceae</taxon>
        <taxon>Gaoshiqia</taxon>
    </lineage>
</organism>
<dbReference type="NCBIfam" id="TIGR03709">
    <property type="entry name" value="PPK2_rel_1"/>
    <property type="match status" value="1"/>
</dbReference>
<name>A0AA42CAX5_9BACT</name>
<evidence type="ECO:0000256" key="3">
    <source>
        <dbReference type="ARBA" id="ARBA00022777"/>
    </source>
</evidence>
<dbReference type="InterPro" id="IPR016898">
    <property type="entry name" value="Polyphosphate_phosphotransfera"/>
</dbReference>
<evidence type="ECO:0000313" key="5">
    <source>
        <dbReference type="EMBL" id="MCW0484427.1"/>
    </source>
</evidence>
<keyword evidence="2" id="KW-0808">Transferase</keyword>
<dbReference type="GO" id="GO:0006797">
    <property type="term" value="P:polyphosphate metabolic process"/>
    <property type="evidence" value="ECO:0007669"/>
    <property type="project" value="InterPro"/>
</dbReference>
<gene>
    <name evidence="5" type="ORF">N2K84_16935</name>
</gene>
<sequence>MMKRNTFTEGLNKAETVKQTKAVLKQIGELQHQMYAESKHSLLLVFQGMDASGKDGLTRDLFKYCNPVSISVKSFKKPTPEEYAHDFLWRVHRHSPPKGAVQVFIRSHYEDILVPTVENLFTPEIIEERYQLINNFEQLLAHNGTRILKFFLHISYEEQELRLTERMENERKFWKHNDGDWETRKKFDQYLEVYESILTRCNQIPWQVIPSDRNWEKLWHVANSVLRALEEMNIQWPPLKTELR</sequence>
<dbReference type="InterPro" id="IPR022300">
    <property type="entry name" value="PPK2-rel_1"/>
</dbReference>
<comment type="similarity">
    <text evidence="1">Belongs to the polyphosphate kinase 2 (PPK2) family. Class I subfamily.</text>
</comment>
<dbReference type="InterPro" id="IPR027417">
    <property type="entry name" value="P-loop_NTPase"/>
</dbReference>
<keyword evidence="6" id="KW-1185">Reference proteome</keyword>
<evidence type="ECO:0000259" key="4">
    <source>
        <dbReference type="Pfam" id="PF03976"/>
    </source>
</evidence>
<accession>A0AA42CAX5</accession>
<dbReference type="Pfam" id="PF03976">
    <property type="entry name" value="PPK2"/>
    <property type="match status" value="1"/>
</dbReference>
<comment type="caution">
    <text evidence="5">The sequence shown here is derived from an EMBL/GenBank/DDBJ whole genome shotgun (WGS) entry which is preliminary data.</text>
</comment>
<protein>
    <recommendedName>
        <fullName evidence="4">Polyphosphate kinase-2-related domain-containing protein</fullName>
    </recommendedName>
</protein>
<evidence type="ECO:0000256" key="2">
    <source>
        <dbReference type="ARBA" id="ARBA00022679"/>
    </source>
</evidence>
<dbReference type="GO" id="GO:0008976">
    <property type="term" value="F:polyphosphate kinase activity"/>
    <property type="evidence" value="ECO:0007669"/>
    <property type="project" value="InterPro"/>
</dbReference>
<keyword evidence="3" id="KW-0418">Kinase</keyword>
<dbReference type="RefSeq" id="WP_282593020.1">
    <property type="nucleotide sequence ID" value="NZ_JAPAAF010000036.1"/>
</dbReference>
<dbReference type="PIRSF" id="PIRSF028756">
    <property type="entry name" value="PPK2_prd"/>
    <property type="match status" value="1"/>
</dbReference>
<evidence type="ECO:0000256" key="1">
    <source>
        <dbReference type="ARBA" id="ARBA00009924"/>
    </source>
</evidence>
<dbReference type="InterPro" id="IPR022488">
    <property type="entry name" value="PPK2-related"/>
</dbReference>
<dbReference type="PANTHER" id="PTHR34383:SF3">
    <property type="entry name" value="POLYPHOSPHATE:AMP PHOSPHOTRANSFERASE"/>
    <property type="match status" value="1"/>
</dbReference>